<dbReference type="InterPro" id="IPR051044">
    <property type="entry name" value="MAG_DAG_Lipase"/>
</dbReference>
<dbReference type="Gene3D" id="3.40.50.1820">
    <property type="entry name" value="alpha/beta hydrolase"/>
    <property type="match status" value="1"/>
</dbReference>
<keyword evidence="3" id="KW-1185">Reference proteome</keyword>
<dbReference type="Pfam" id="PF12146">
    <property type="entry name" value="Hydrolase_4"/>
    <property type="match status" value="1"/>
</dbReference>
<dbReference type="RefSeq" id="WP_342372011.1">
    <property type="nucleotide sequence ID" value="NZ_CP115965.1"/>
</dbReference>
<organism evidence="2 3">
    <name type="scientific">Propioniciclava soli</name>
    <dbReference type="NCBI Taxonomy" id="2775081"/>
    <lineage>
        <taxon>Bacteria</taxon>
        <taxon>Bacillati</taxon>
        <taxon>Actinomycetota</taxon>
        <taxon>Actinomycetes</taxon>
        <taxon>Propionibacteriales</taxon>
        <taxon>Propionibacteriaceae</taxon>
        <taxon>Propioniciclava</taxon>
    </lineage>
</organism>
<evidence type="ECO:0000259" key="1">
    <source>
        <dbReference type="Pfam" id="PF12146"/>
    </source>
</evidence>
<evidence type="ECO:0000313" key="2">
    <source>
        <dbReference type="EMBL" id="WZW97706.1"/>
    </source>
</evidence>
<dbReference type="InterPro" id="IPR029058">
    <property type="entry name" value="AB_hydrolase_fold"/>
</dbReference>
<dbReference type="PIRSF" id="PIRSF017388">
    <property type="entry name" value="Esterase_lipase"/>
    <property type="match status" value="1"/>
</dbReference>
<protein>
    <submittedName>
        <fullName evidence="2">Alpha/beta fold hydrolase</fullName>
    </submittedName>
</protein>
<sequence length="253" mass="27306">MPVLPHAEPYHHDGDEIGVLFCHGFTGTTAALRPWAEAVAAAGHTVALPRLPGHGTSWQELNVVRWQDWYDCVDAEYLRLTERCSQVFVAGLSMGGALALRLAQNHTDIAGVVLVNPALGAVDPKARLAGILRHVVPAVPSIGNDVMHEGVDEGAYAMTPVGGVAQLNKLWAEVKALLDLVTCPLLVYRSRVDNVVPASSVDTIRRLVSSLDYTEISLLESYHVATIDNDAPRIFAGSLDFIERVSQTQAELS</sequence>
<proteinExistence type="predicted"/>
<dbReference type="GO" id="GO:0016787">
    <property type="term" value="F:hydrolase activity"/>
    <property type="evidence" value="ECO:0007669"/>
    <property type="project" value="UniProtKB-KW"/>
</dbReference>
<name>A0ABZ3C645_9ACTN</name>
<accession>A0ABZ3C645</accession>
<reference evidence="2 3" key="1">
    <citation type="journal article" date="2023" name="Environ Microbiome">
        <title>A coral-associated actinobacterium mitigates coral bleaching under heat stress.</title>
        <authorList>
            <person name="Li J."/>
            <person name="Zou Y."/>
            <person name="Li Q."/>
            <person name="Zhang J."/>
            <person name="Bourne D.G."/>
            <person name="Lyu Y."/>
            <person name="Liu C."/>
            <person name="Zhang S."/>
        </authorList>
    </citation>
    <scope>NUCLEOTIDE SEQUENCE [LARGE SCALE GENOMIC DNA]</scope>
    <source>
        <strain evidence="2 3">SCSIO 13291</strain>
    </source>
</reference>
<dbReference type="Proteomes" id="UP001434337">
    <property type="component" value="Chromosome"/>
</dbReference>
<dbReference type="PANTHER" id="PTHR11614">
    <property type="entry name" value="PHOSPHOLIPASE-RELATED"/>
    <property type="match status" value="1"/>
</dbReference>
<keyword evidence="2" id="KW-0378">Hydrolase</keyword>
<feature type="domain" description="Serine aminopeptidase S33" evidence="1">
    <location>
        <begin position="19"/>
        <end position="225"/>
    </location>
</feature>
<dbReference type="SUPFAM" id="SSF53474">
    <property type="entry name" value="alpha/beta-Hydrolases"/>
    <property type="match status" value="1"/>
</dbReference>
<dbReference type="EMBL" id="CP115965">
    <property type="protein sequence ID" value="WZW97706.1"/>
    <property type="molecule type" value="Genomic_DNA"/>
</dbReference>
<dbReference type="InterPro" id="IPR022742">
    <property type="entry name" value="Hydrolase_4"/>
</dbReference>
<evidence type="ECO:0000313" key="3">
    <source>
        <dbReference type="Proteomes" id="UP001434337"/>
    </source>
</evidence>
<dbReference type="InterPro" id="IPR012354">
    <property type="entry name" value="Esterase_lipase"/>
</dbReference>
<gene>
    <name evidence="2" type="ORF">PCC79_12460</name>
</gene>